<dbReference type="PANTHER" id="PTHR10605:SF11">
    <property type="entry name" value="HEPARAN SULFATE GLUCOSAMINE 3-O-SULFOTRANSFERASE 4"/>
    <property type="match status" value="1"/>
</dbReference>
<dbReference type="InterPro" id="IPR037359">
    <property type="entry name" value="NST/OST"/>
</dbReference>
<dbReference type="InParanoid" id="A0A6P8T0T5"/>
<dbReference type="EC" id="2.8.2.-" evidence="6"/>
<evidence type="ECO:0000256" key="3">
    <source>
        <dbReference type="PIRSR" id="PIRSR637359-1"/>
    </source>
</evidence>
<feature type="active site" description="For sulfotransferase activity" evidence="3">
    <location>
        <position position="258"/>
    </location>
</feature>
<keyword evidence="5" id="KW-1015">Disulfide bond</keyword>
<accession>A0A6P8T0T5</accession>
<dbReference type="GO" id="GO:0008467">
    <property type="term" value="F:[heparan sulfate]-glucosamine 3-sulfotransferase activity"/>
    <property type="evidence" value="ECO:0007669"/>
    <property type="project" value="TreeGrafter"/>
</dbReference>
<evidence type="ECO:0000256" key="6">
    <source>
        <dbReference type="RuleBase" id="RU361155"/>
    </source>
</evidence>
<feature type="domain" description="Sulfotransferase" evidence="8">
    <location>
        <begin position="249"/>
        <end position="484"/>
    </location>
</feature>
<dbReference type="InterPro" id="IPR027417">
    <property type="entry name" value="P-loop_NTPase"/>
</dbReference>
<feature type="binding site" evidence="4">
    <location>
        <begin position="258"/>
        <end position="262"/>
    </location>
    <ligand>
        <name>3'-phosphoadenylyl sulfate</name>
        <dbReference type="ChEBI" id="CHEBI:58339"/>
    </ligand>
</feature>
<comment type="similarity">
    <text evidence="6">Belongs to the sulfotransferase 1 family.</text>
</comment>
<name>A0A6P8T0T5_GEOSA</name>
<keyword evidence="1 6" id="KW-0808">Transferase</keyword>
<feature type="binding site" evidence="4">
    <location>
        <begin position="464"/>
        <end position="468"/>
    </location>
    <ligand>
        <name>3'-phosphoadenylyl sulfate</name>
        <dbReference type="ChEBI" id="CHEBI:58339"/>
    </ligand>
</feature>
<evidence type="ECO:0000256" key="2">
    <source>
        <dbReference type="ARBA" id="ARBA00023180"/>
    </source>
</evidence>
<dbReference type="FunFam" id="3.40.50.300:FF:001224">
    <property type="entry name" value="Sulfotransferase"/>
    <property type="match status" value="1"/>
</dbReference>
<feature type="binding site" evidence="4">
    <location>
        <position position="347"/>
    </location>
    <ligand>
        <name>3'-phosphoadenylyl sulfate</name>
        <dbReference type="ChEBI" id="CHEBI:58339"/>
    </ligand>
</feature>
<organism evidence="9 10">
    <name type="scientific">Geotrypetes seraphini</name>
    <name type="common">Gaboon caecilian</name>
    <name type="synonym">Caecilia seraphini</name>
    <dbReference type="NCBI Taxonomy" id="260995"/>
    <lineage>
        <taxon>Eukaryota</taxon>
        <taxon>Metazoa</taxon>
        <taxon>Chordata</taxon>
        <taxon>Craniata</taxon>
        <taxon>Vertebrata</taxon>
        <taxon>Euteleostomi</taxon>
        <taxon>Amphibia</taxon>
        <taxon>Gymnophiona</taxon>
        <taxon>Geotrypetes</taxon>
    </lineage>
</organism>
<keyword evidence="2" id="KW-0325">Glycoprotein</keyword>
<dbReference type="Proteomes" id="UP000515159">
    <property type="component" value="Chromosome 11"/>
</dbReference>
<dbReference type="InterPro" id="IPR000863">
    <property type="entry name" value="Sulfotransferase_dom"/>
</dbReference>
<dbReference type="SUPFAM" id="SSF52540">
    <property type="entry name" value="P-loop containing nucleoside triphosphate hydrolases"/>
    <property type="match status" value="1"/>
</dbReference>
<gene>
    <name evidence="10" type="primary">LOC117369363</name>
</gene>
<evidence type="ECO:0000313" key="9">
    <source>
        <dbReference type="Proteomes" id="UP000515159"/>
    </source>
</evidence>
<proteinExistence type="inferred from homology"/>
<sequence>MAPWWPGRALLSAKAPRKLVFLFALSLCLTYLFYSLLSCYTSLHFPLQESSVYLPQGQGPSSATGDSPLGRISTSDSSRSQSHSEQPTMSAFSTMDSAATWGRPEPKGRQEAGSIGTETPHSFKVTNSTVDGILSTQMTLPSASIRAVLSSTNPVMVSAADITPVIKVWSASSPAAPSADHVAASSVDSSVDSEEEGWDQSPLAATELIPELPTGFLETDRQESNTIDHRSNLQLNVSSTPEYGEKNLPQAIIIGVKKGGTRALLEALRVHPDVRAVGIEPHFFDRNYEKGLEWYRELMPRTVDGQITMEKTPSYFVTTDAPKRIHSMAKDTKLIVVVRNPITRAISDYTQTLSKKPEIPTFEVLAFKNRTLGLIDASWSALRIGIYALHLENWLEYFPLSQILFVSGERLISDPAGEMTKVQDFLGLKRIVADKHFYFNKTKGFPCLKKPEDSTGVRCLGKSKGRTHPKIDPDVIQRLRKFYRPFNMMFYQMTGEDFQWEQDEQEK</sequence>
<dbReference type="Gene3D" id="3.40.50.300">
    <property type="entry name" value="P-loop containing nucleotide triphosphate hydrolases"/>
    <property type="match status" value="1"/>
</dbReference>
<feature type="compositionally biased region" description="Polar residues" evidence="7">
    <location>
        <begin position="85"/>
        <end position="97"/>
    </location>
</feature>
<dbReference type="FunFam" id="3.40.50.300:FF:002590">
    <property type="entry name" value="Sulfotransferase"/>
    <property type="match status" value="1"/>
</dbReference>
<feature type="disulfide bond" evidence="5">
    <location>
        <begin position="447"/>
        <end position="459"/>
    </location>
</feature>
<dbReference type="GeneID" id="117369363"/>
<evidence type="ECO:0000256" key="5">
    <source>
        <dbReference type="PIRSR" id="PIRSR637359-3"/>
    </source>
</evidence>
<dbReference type="RefSeq" id="XP_033819726.1">
    <property type="nucleotide sequence ID" value="XM_033963835.1"/>
</dbReference>
<evidence type="ECO:0000313" key="10">
    <source>
        <dbReference type="RefSeq" id="XP_033819726.1"/>
    </source>
</evidence>
<evidence type="ECO:0000256" key="7">
    <source>
        <dbReference type="SAM" id="MobiDB-lite"/>
    </source>
</evidence>
<dbReference type="AlphaFoldDB" id="A0A6P8T0T5"/>
<feature type="compositionally biased region" description="Low complexity" evidence="7">
    <location>
        <begin position="73"/>
        <end position="84"/>
    </location>
</feature>
<feature type="binding site" evidence="4">
    <location>
        <position position="339"/>
    </location>
    <ligand>
        <name>3'-phosphoadenylyl sulfate</name>
        <dbReference type="ChEBI" id="CHEBI:58339"/>
    </ligand>
</feature>
<dbReference type="OrthoDB" id="411451at2759"/>
<protein>
    <recommendedName>
        <fullName evidence="6">Sulfotransferase</fullName>
        <ecNumber evidence="6">2.8.2.-</ecNumber>
    </recommendedName>
</protein>
<dbReference type="Pfam" id="PF00685">
    <property type="entry name" value="Sulfotransfer_1"/>
    <property type="match status" value="1"/>
</dbReference>
<dbReference type="FunCoup" id="A0A6P8T0T5">
    <property type="interactions" value="9"/>
</dbReference>
<feature type="region of interest" description="Disordered" evidence="7">
    <location>
        <begin position="55"/>
        <end position="123"/>
    </location>
</feature>
<feature type="compositionally biased region" description="Polar residues" evidence="7">
    <location>
        <begin position="55"/>
        <end position="65"/>
    </location>
</feature>
<evidence type="ECO:0000256" key="1">
    <source>
        <dbReference type="ARBA" id="ARBA00022679"/>
    </source>
</evidence>
<dbReference type="KEGG" id="gsh:117369363"/>
<keyword evidence="9" id="KW-1185">Reference proteome</keyword>
<reference evidence="10" key="1">
    <citation type="submission" date="2025-08" db="UniProtKB">
        <authorList>
            <consortium name="RefSeq"/>
        </authorList>
    </citation>
    <scope>IDENTIFICATION</scope>
</reference>
<dbReference type="PANTHER" id="PTHR10605">
    <property type="entry name" value="HEPARAN SULFATE SULFOTRANSFERASE"/>
    <property type="match status" value="1"/>
</dbReference>
<evidence type="ECO:0000259" key="8">
    <source>
        <dbReference type="Pfam" id="PF00685"/>
    </source>
</evidence>
<evidence type="ECO:0000256" key="4">
    <source>
        <dbReference type="PIRSR" id="PIRSR637359-2"/>
    </source>
</evidence>